<dbReference type="PROSITE" id="PS51257">
    <property type="entry name" value="PROKAR_LIPOPROTEIN"/>
    <property type="match status" value="1"/>
</dbReference>
<accession>A0ABX7SWI8</accession>
<dbReference type="EMBL" id="CP071795">
    <property type="protein sequence ID" value="QTD38620.1"/>
    <property type="molecule type" value="Genomic_DNA"/>
</dbReference>
<comment type="subcellular location">
    <subcellularLocation>
        <location evidence="1">Cell outer membrane</location>
    </subcellularLocation>
</comment>
<comment type="similarity">
    <text evidence="2">Belongs to the SusD family.</text>
</comment>
<evidence type="ECO:0000259" key="7">
    <source>
        <dbReference type="Pfam" id="PF14322"/>
    </source>
</evidence>
<evidence type="ECO:0000256" key="4">
    <source>
        <dbReference type="ARBA" id="ARBA00023136"/>
    </source>
</evidence>
<evidence type="ECO:0000256" key="3">
    <source>
        <dbReference type="ARBA" id="ARBA00022729"/>
    </source>
</evidence>
<feature type="domain" description="SusD-like N-terminal" evidence="7">
    <location>
        <begin position="26"/>
        <end position="229"/>
    </location>
</feature>
<dbReference type="RefSeq" id="WP_207972747.1">
    <property type="nucleotide sequence ID" value="NZ_CP071795.1"/>
</dbReference>
<dbReference type="InterPro" id="IPR012944">
    <property type="entry name" value="SusD_RagB_dom"/>
</dbReference>
<evidence type="ECO:0000313" key="9">
    <source>
        <dbReference type="Proteomes" id="UP000663935"/>
    </source>
</evidence>
<gene>
    <name evidence="8" type="ORF">JL193_04910</name>
</gene>
<dbReference type="Gene3D" id="1.25.40.390">
    <property type="match status" value="2"/>
</dbReference>
<dbReference type="Proteomes" id="UP000663935">
    <property type="component" value="Chromosome"/>
</dbReference>
<dbReference type="SUPFAM" id="SSF48452">
    <property type="entry name" value="TPR-like"/>
    <property type="match status" value="1"/>
</dbReference>
<dbReference type="Pfam" id="PF14322">
    <property type="entry name" value="SusD-like_3"/>
    <property type="match status" value="1"/>
</dbReference>
<evidence type="ECO:0000256" key="1">
    <source>
        <dbReference type="ARBA" id="ARBA00004442"/>
    </source>
</evidence>
<sequence>MKKLQKHIFKITTVLVFSLLTVSCDDYLSELPDNRAEINSPEKISALITGAYSQGNYQLIAEIMSDNATSRSNIRSYINVLLHEQMFTWDISLDENQDSPTFFWSNSYEAISQANQALSSIKKLEGQFNLDAQKGEALLARAYAHFMLVTFWGKQYNPSSANSDLGVPYILDPETELIKPYKRNTVQEVYDLIEKDLLEGLNLIQNREKNPKYHFSKESGAAFATRFYLQKGDWDKVIFYSNQILTNPRLQIRDVVEYSNLSYSQQTLQYSNSLEDANLLLNSTSSWWARNFWRTNYGLSFLNTEEIFQQDNPFNKNWAYGIFGSNEASNVPKFDEYFKITNQSAGTGRGYTNSVLFGFDEVLLNRAEAYTMKEDYTNAIKDLTDFLSKKTENFNPSTDILTEDMIVSLFPVTTGRLTPFYGFISDKQNSFINAILKFRQKEFYHEGMRWFDVKRFNIAIKRYYRKEDKEIELTKEDLRKQLQIPESAINFGITPNPR</sequence>
<evidence type="ECO:0000256" key="5">
    <source>
        <dbReference type="ARBA" id="ARBA00023237"/>
    </source>
</evidence>
<organism evidence="8 9">
    <name type="scientific">Polaribacter batillariae</name>
    <dbReference type="NCBI Taxonomy" id="2808900"/>
    <lineage>
        <taxon>Bacteria</taxon>
        <taxon>Pseudomonadati</taxon>
        <taxon>Bacteroidota</taxon>
        <taxon>Flavobacteriia</taxon>
        <taxon>Flavobacteriales</taxon>
        <taxon>Flavobacteriaceae</taxon>
    </lineage>
</organism>
<protein>
    <submittedName>
        <fullName evidence="8">RagB/SusD family nutrient uptake outer membrane protein</fullName>
    </submittedName>
</protein>
<name>A0ABX7SWI8_9FLAO</name>
<feature type="domain" description="RagB/SusD" evidence="6">
    <location>
        <begin position="292"/>
        <end position="469"/>
    </location>
</feature>
<evidence type="ECO:0000259" key="6">
    <source>
        <dbReference type="Pfam" id="PF07980"/>
    </source>
</evidence>
<dbReference type="Pfam" id="PF07980">
    <property type="entry name" value="SusD_RagB"/>
    <property type="match status" value="1"/>
</dbReference>
<evidence type="ECO:0000256" key="2">
    <source>
        <dbReference type="ARBA" id="ARBA00006275"/>
    </source>
</evidence>
<keyword evidence="4" id="KW-0472">Membrane</keyword>
<proteinExistence type="inferred from homology"/>
<evidence type="ECO:0000313" key="8">
    <source>
        <dbReference type="EMBL" id="QTD38620.1"/>
    </source>
</evidence>
<reference evidence="8 9" key="1">
    <citation type="submission" date="2021-03" db="EMBL/GenBank/DDBJ databases">
        <title>Complete genome of Polaribacter_sp.G4M1.</title>
        <authorList>
            <person name="Jeong S.W."/>
            <person name="Bae J.W."/>
        </authorList>
    </citation>
    <scope>NUCLEOTIDE SEQUENCE [LARGE SCALE GENOMIC DNA]</scope>
    <source>
        <strain evidence="8 9">G4M1</strain>
    </source>
</reference>
<dbReference type="InterPro" id="IPR011990">
    <property type="entry name" value="TPR-like_helical_dom_sf"/>
</dbReference>
<keyword evidence="9" id="KW-1185">Reference proteome</keyword>
<keyword evidence="3" id="KW-0732">Signal</keyword>
<keyword evidence="5" id="KW-0998">Cell outer membrane</keyword>
<dbReference type="InterPro" id="IPR033985">
    <property type="entry name" value="SusD-like_N"/>
</dbReference>